<evidence type="ECO:0000256" key="9">
    <source>
        <dbReference type="ARBA" id="ARBA00023155"/>
    </source>
</evidence>
<evidence type="ECO:0000313" key="19">
    <source>
        <dbReference type="Ensembl" id="ENSLBEP00000014448.1"/>
    </source>
</evidence>
<reference evidence="19" key="2">
    <citation type="submission" date="2025-09" db="UniProtKB">
        <authorList>
            <consortium name="Ensembl"/>
        </authorList>
    </citation>
    <scope>IDENTIFICATION</scope>
</reference>
<dbReference type="InterPro" id="IPR017970">
    <property type="entry name" value="Homeobox_CS"/>
</dbReference>
<keyword evidence="20" id="KW-1185">Reference proteome</keyword>
<dbReference type="SMART" id="SM00389">
    <property type="entry name" value="HOX"/>
    <property type="match status" value="1"/>
</dbReference>
<keyword evidence="7" id="KW-0805">Transcription regulation</keyword>
<dbReference type="GO" id="GO:0045944">
    <property type="term" value="P:positive regulation of transcription by RNA polymerase II"/>
    <property type="evidence" value="ECO:0007669"/>
    <property type="project" value="InterPro"/>
</dbReference>
<dbReference type="STRING" id="56723.ENSLBEP00000014448"/>
<keyword evidence="11" id="KW-0804">Transcription</keyword>
<dbReference type="GO" id="GO:0055001">
    <property type="term" value="P:muscle cell development"/>
    <property type="evidence" value="ECO:0007669"/>
    <property type="project" value="Ensembl"/>
</dbReference>
<evidence type="ECO:0000256" key="3">
    <source>
        <dbReference type="ARBA" id="ARBA00004496"/>
    </source>
</evidence>
<dbReference type="InParanoid" id="A0A3Q3F4B3"/>
<keyword evidence="8 15" id="KW-0238">DNA-binding</keyword>
<evidence type="ECO:0000256" key="8">
    <source>
        <dbReference type="ARBA" id="ARBA00023125"/>
    </source>
</evidence>
<dbReference type="GO" id="GO:0048066">
    <property type="term" value="P:developmental pigmentation"/>
    <property type="evidence" value="ECO:0007669"/>
    <property type="project" value="Ensembl"/>
</dbReference>
<dbReference type="GO" id="GO:0001501">
    <property type="term" value="P:skeletal system development"/>
    <property type="evidence" value="ECO:0007669"/>
    <property type="project" value="Ensembl"/>
</dbReference>
<feature type="region of interest" description="Disordered" evidence="17">
    <location>
        <begin position="241"/>
        <end position="267"/>
    </location>
</feature>
<dbReference type="PANTHER" id="PTHR24328:SF8">
    <property type="entry name" value="HOMEOBOX PROTEIN MOX-1"/>
    <property type="match status" value="1"/>
</dbReference>
<evidence type="ECO:0000259" key="18">
    <source>
        <dbReference type="PROSITE" id="PS50071"/>
    </source>
</evidence>
<keyword evidence="6" id="KW-0678">Repressor</keyword>
<dbReference type="GO" id="GO:0000981">
    <property type="term" value="F:DNA-binding transcription factor activity, RNA polymerase II-specific"/>
    <property type="evidence" value="ECO:0007669"/>
    <property type="project" value="InterPro"/>
</dbReference>
<evidence type="ECO:0000256" key="2">
    <source>
        <dbReference type="ARBA" id="ARBA00004123"/>
    </source>
</evidence>
<dbReference type="OrthoDB" id="6159439at2759"/>
<dbReference type="GO" id="GO:0061053">
    <property type="term" value="P:somite development"/>
    <property type="evidence" value="ECO:0007669"/>
    <property type="project" value="Ensembl"/>
</dbReference>
<comment type="subcellular location">
    <subcellularLocation>
        <location evidence="3">Cytoplasm</location>
    </subcellularLocation>
    <subcellularLocation>
        <location evidence="2 15 16">Nucleus</location>
    </subcellularLocation>
</comment>
<evidence type="ECO:0000256" key="1">
    <source>
        <dbReference type="ARBA" id="ARBA00003263"/>
    </source>
</evidence>
<dbReference type="Ensembl" id="ENSLBET00000015307.1">
    <property type="protein sequence ID" value="ENSLBEP00000014448.1"/>
    <property type="gene ID" value="ENSLBEG00000011244.1"/>
</dbReference>
<dbReference type="CDD" id="cd00086">
    <property type="entry name" value="homeodomain"/>
    <property type="match status" value="1"/>
</dbReference>
<dbReference type="GO" id="GO:0060218">
    <property type="term" value="P:hematopoietic stem cell differentiation"/>
    <property type="evidence" value="ECO:0007669"/>
    <property type="project" value="Ensembl"/>
</dbReference>
<feature type="region of interest" description="Disordered" evidence="17">
    <location>
        <begin position="145"/>
        <end position="171"/>
    </location>
</feature>
<evidence type="ECO:0000256" key="4">
    <source>
        <dbReference type="ARBA" id="ARBA00022473"/>
    </source>
</evidence>
<dbReference type="InterPro" id="IPR001356">
    <property type="entry name" value="HD"/>
</dbReference>
<keyword evidence="10" id="KW-0010">Activator</keyword>
<dbReference type="Pfam" id="PF00046">
    <property type="entry name" value="Homeodomain"/>
    <property type="match status" value="1"/>
</dbReference>
<dbReference type="Gene3D" id="1.10.10.60">
    <property type="entry name" value="Homeodomain-like"/>
    <property type="match status" value="1"/>
</dbReference>
<evidence type="ECO:0000256" key="7">
    <source>
        <dbReference type="ARBA" id="ARBA00023015"/>
    </source>
</evidence>
<dbReference type="InterPro" id="IPR009057">
    <property type="entry name" value="Homeodomain-like_sf"/>
</dbReference>
<dbReference type="GO" id="GO:0005634">
    <property type="term" value="C:nucleus"/>
    <property type="evidence" value="ECO:0007669"/>
    <property type="project" value="UniProtKB-SubCell"/>
</dbReference>
<evidence type="ECO:0000256" key="5">
    <source>
        <dbReference type="ARBA" id="ARBA00022490"/>
    </source>
</evidence>
<evidence type="ECO:0000256" key="14">
    <source>
        <dbReference type="ARBA" id="ARBA00041851"/>
    </source>
</evidence>
<dbReference type="PROSITE" id="PS00027">
    <property type="entry name" value="HOMEOBOX_1"/>
    <property type="match status" value="1"/>
</dbReference>
<reference evidence="19" key="1">
    <citation type="submission" date="2025-08" db="UniProtKB">
        <authorList>
            <consortium name="Ensembl"/>
        </authorList>
    </citation>
    <scope>IDENTIFICATION</scope>
</reference>
<evidence type="ECO:0000256" key="15">
    <source>
        <dbReference type="PROSITE-ProRule" id="PRU00108"/>
    </source>
</evidence>
<evidence type="ECO:0000256" key="11">
    <source>
        <dbReference type="ARBA" id="ARBA00023163"/>
    </source>
</evidence>
<evidence type="ECO:0000313" key="20">
    <source>
        <dbReference type="Proteomes" id="UP000261660"/>
    </source>
</evidence>
<dbReference type="PRINTS" id="PR00024">
    <property type="entry name" value="HOMEOBOX"/>
</dbReference>
<keyword evidence="12 15" id="KW-0539">Nucleus</keyword>
<dbReference type="FunCoup" id="A0A3Q3F4B3">
    <property type="interactions" value="610"/>
</dbReference>
<evidence type="ECO:0000256" key="17">
    <source>
        <dbReference type="SAM" id="MobiDB-lite"/>
    </source>
</evidence>
<dbReference type="InterPro" id="IPR042634">
    <property type="entry name" value="MOX-1/MOX-2"/>
</dbReference>
<keyword evidence="9 15" id="KW-0371">Homeobox</keyword>
<sequence>MDQPASSCMRSAHPSSSIWGCMRNPHSGVPGANLQSPYQQAPFSLHQKPEFLTYTDFTSSCLVPPAPHGAYPRDDRLYQESQAYQRSDWQFNPCETRVRAPEACPPPIVAPVAVCSNGGGGPDLENSVGGGDRLPGAASGCLEGEYSPQSVASADSDKKSSSKRKRDVTDIQDSSFKVDSSCKARKERTAFTKEQLRELEAEFTHHNYLTRLRRYEIAVNLDLTERQVKVWFQNRRMKWKRVKGGQSSSPNDLENDDIDSAASPSSE</sequence>
<keyword evidence="4" id="KW-0217">Developmental protein</keyword>
<evidence type="ECO:0000256" key="10">
    <source>
        <dbReference type="ARBA" id="ARBA00023159"/>
    </source>
</evidence>
<evidence type="ECO:0000256" key="6">
    <source>
        <dbReference type="ARBA" id="ARBA00022491"/>
    </source>
</evidence>
<protein>
    <recommendedName>
        <fullName evidence="13">Homeobox protein MOX-1</fullName>
    </recommendedName>
    <alternativeName>
        <fullName evidence="14">Mesenchyme homeobox 1</fullName>
    </alternativeName>
</protein>
<organism evidence="19 20">
    <name type="scientific">Labrus bergylta</name>
    <name type="common">ballan wrasse</name>
    <dbReference type="NCBI Taxonomy" id="56723"/>
    <lineage>
        <taxon>Eukaryota</taxon>
        <taxon>Metazoa</taxon>
        <taxon>Chordata</taxon>
        <taxon>Craniata</taxon>
        <taxon>Vertebrata</taxon>
        <taxon>Euteleostomi</taxon>
        <taxon>Actinopterygii</taxon>
        <taxon>Neopterygii</taxon>
        <taxon>Teleostei</taxon>
        <taxon>Neoteleostei</taxon>
        <taxon>Acanthomorphata</taxon>
        <taxon>Eupercaria</taxon>
        <taxon>Labriformes</taxon>
        <taxon>Labridae</taxon>
        <taxon>Labrus</taxon>
    </lineage>
</organism>
<feature type="domain" description="Homeobox" evidence="18">
    <location>
        <begin position="182"/>
        <end position="242"/>
    </location>
</feature>
<accession>A0A3Q3F4B3</accession>
<name>A0A3Q3F4B3_9LABR</name>
<dbReference type="PANTHER" id="PTHR24328">
    <property type="entry name" value="HOMEOBOX PROTEIN MOX"/>
    <property type="match status" value="1"/>
</dbReference>
<dbReference type="GeneID" id="109992402"/>
<dbReference type="InterPro" id="IPR020479">
    <property type="entry name" value="HD_metazoa"/>
</dbReference>
<dbReference type="PROSITE" id="PS50071">
    <property type="entry name" value="HOMEOBOX_2"/>
    <property type="match status" value="1"/>
</dbReference>
<evidence type="ECO:0000256" key="12">
    <source>
        <dbReference type="ARBA" id="ARBA00023242"/>
    </source>
</evidence>
<keyword evidence="5" id="KW-0963">Cytoplasm</keyword>
<evidence type="ECO:0000256" key="13">
    <source>
        <dbReference type="ARBA" id="ARBA00040829"/>
    </source>
</evidence>
<dbReference type="SUPFAM" id="SSF46689">
    <property type="entry name" value="Homeodomain-like"/>
    <property type="match status" value="1"/>
</dbReference>
<dbReference type="GeneTree" id="ENSGT00940000154018"/>
<dbReference type="RefSeq" id="XP_020500633.1">
    <property type="nucleotide sequence ID" value="XM_020644977.3"/>
</dbReference>
<dbReference type="GO" id="GO:0003682">
    <property type="term" value="F:chromatin binding"/>
    <property type="evidence" value="ECO:0007669"/>
    <property type="project" value="Ensembl"/>
</dbReference>
<dbReference type="CTD" id="4222"/>
<dbReference type="FunFam" id="1.10.10.60:FF:000109">
    <property type="entry name" value="Homeobox protein MOX-2"/>
    <property type="match status" value="1"/>
</dbReference>
<dbReference type="GO" id="GO:0000978">
    <property type="term" value="F:RNA polymerase II cis-regulatory region sequence-specific DNA binding"/>
    <property type="evidence" value="ECO:0007669"/>
    <property type="project" value="TreeGrafter"/>
</dbReference>
<dbReference type="AlphaFoldDB" id="A0A3Q3F4B3"/>
<proteinExistence type="predicted"/>
<dbReference type="Proteomes" id="UP000261660">
    <property type="component" value="Unplaced"/>
</dbReference>
<evidence type="ECO:0000256" key="16">
    <source>
        <dbReference type="RuleBase" id="RU000682"/>
    </source>
</evidence>
<dbReference type="GO" id="GO:0005737">
    <property type="term" value="C:cytoplasm"/>
    <property type="evidence" value="ECO:0007669"/>
    <property type="project" value="UniProtKB-SubCell"/>
</dbReference>
<feature type="DNA-binding region" description="Homeobox" evidence="15">
    <location>
        <begin position="184"/>
        <end position="243"/>
    </location>
</feature>
<comment type="function">
    <text evidence="1">Sequence-specific transcription factor which is part of a developmental regulatory system that provides cells with specific positional identities on the anterior-posterior axis.</text>
</comment>